<reference evidence="2" key="1">
    <citation type="submission" date="2020-05" db="EMBL/GenBank/DDBJ databases">
        <title>WGS assembly of Panicum virgatum.</title>
        <authorList>
            <person name="Lovell J.T."/>
            <person name="Jenkins J."/>
            <person name="Shu S."/>
            <person name="Juenger T.E."/>
            <person name="Schmutz J."/>
        </authorList>
    </citation>
    <scope>NUCLEOTIDE SEQUENCE</scope>
    <source>
        <strain evidence="2">AP13</strain>
    </source>
</reference>
<feature type="region of interest" description="Disordered" evidence="1">
    <location>
        <begin position="55"/>
        <end position="82"/>
    </location>
</feature>
<keyword evidence="3" id="KW-1185">Reference proteome</keyword>
<feature type="region of interest" description="Disordered" evidence="1">
    <location>
        <begin position="107"/>
        <end position="134"/>
    </location>
</feature>
<evidence type="ECO:0000256" key="1">
    <source>
        <dbReference type="SAM" id="MobiDB-lite"/>
    </source>
</evidence>
<sequence>MGTQGTQYYYSAPGHPVLRQPTRAAEYGRTPGRFFRVTWHPPVFFFWKPPSPVREKPLQPGHIAVEEEPPEREPRPVKPGHRRIEQAGGALRCCAFIDHDTAPSALPLSPAHVGHRESATQPVRAPPASSTRVTRAGGCLPHEKLAAWAVSSSTRGG</sequence>
<protein>
    <submittedName>
        <fullName evidence="2">Uncharacterized protein</fullName>
    </submittedName>
</protein>
<accession>A0A8T0V730</accession>
<comment type="caution">
    <text evidence="2">The sequence shown here is derived from an EMBL/GenBank/DDBJ whole genome shotgun (WGS) entry which is preliminary data.</text>
</comment>
<evidence type="ECO:0000313" key="2">
    <source>
        <dbReference type="EMBL" id="KAG2627849.1"/>
    </source>
</evidence>
<organism evidence="2 3">
    <name type="scientific">Panicum virgatum</name>
    <name type="common">Blackwell switchgrass</name>
    <dbReference type="NCBI Taxonomy" id="38727"/>
    <lineage>
        <taxon>Eukaryota</taxon>
        <taxon>Viridiplantae</taxon>
        <taxon>Streptophyta</taxon>
        <taxon>Embryophyta</taxon>
        <taxon>Tracheophyta</taxon>
        <taxon>Spermatophyta</taxon>
        <taxon>Magnoliopsida</taxon>
        <taxon>Liliopsida</taxon>
        <taxon>Poales</taxon>
        <taxon>Poaceae</taxon>
        <taxon>PACMAD clade</taxon>
        <taxon>Panicoideae</taxon>
        <taxon>Panicodae</taxon>
        <taxon>Paniceae</taxon>
        <taxon>Panicinae</taxon>
        <taxon>Panicum</taxon>
        <taxon>Panicum sect. Hiantes</taxon>
    </lineage>
</organism>
<gene>
    <name evidence="2" type="ORF">PVAP13_3KG264317</name>
</gene>
<evidence type="ECO:0000313" key="3">
    <source>
        <dbReference type="Proteomes" id="UP000823388"/>
    </source>
</evidence>
<dbReference type="EMBL" id="CM029041">
    <property type="protein sequence ID" value="KAG2627849.1"/>
    <property type="molecule type" value="Genomic_DNA"/>
</dbReference>
<name>A0A8T0V730_PANVG</name>
<proteinExistence type="predicted"/>
<dbReference type="Proteomes" id="UP000823388">
    <property type="component" value="Chromosome 3K"/>
</dbReference>
<dbReference type="AlphaFoldDB" id="A0A8T0V730"/>